<protein>
    <submittedName>
        <fullName evidence="2">Uncharacterized protein</fullName>
    </submittedName>
</protein>
<name>A0ABD1XVQ3_9MARC</name>
<feature type="compositionally biased region" description="Polar residues" evidence="1">
    <location>
        <begin position="1"/>
        <end position="19"/>
    </location>
</feature>
<evidence type="ECO:0000313" key="3">
    <source>
        <dbReference type="Proteomes" id="UP001605036"/>
    </source>
</evidence>
<comment type="caution">
    <text evidence="2">The sequence shown here is derived from an EMBL/GenBank/DDBJ whole genome shotgun (WGS) entry which is preliminary data.</text>
</comment>
<organism evidence="2 3">
    <name type="scientific">Riccia fluitans</name>
    <dbReference type="NCBI Taxonomy" id="41844"/>
    <lineage>
        <taxon>Eukaryota</taxon>
        <taxon>Viridiplantae</taxon>
        <taxon>Streptophyta</taxon>
        <taxon>Embryophyta</taxon>
        <taxon>Marchantiophyta</taxon>
        <taxon>Marchantiopsida</taxon>
        <taxon>Marchantiidae</taxon>
        <taxon>Marchantiales</taxon>
        <taxon>Ricciaceae</taxon>
        <taxon>Riccia</taxon>
    </lineage>
</organism>
<dbReference type="EMBL" id="JBHFFA010000007">
    <property type="protein sequence ID" value="KAL2611608.1"/>
    <property type="molecule type" value="Genomic_DNA"/>
</dbReference>
<sequence>MVSSMTVVQSAPMNGSSKMTQRRAPARVDPHICSGRGSSLADHHTTRIKSSLYNFVTRPTNSLGRFYSDKRFLSIL</sequence>
<dbReference type="Proteomes" id="UP001605036">
    <property type="component" value="Unassembled WGS sequence"/>
</dbReference>
<feature type="region of interest" description="Disordered" evidence="1">
    <location>
        <begin position="1"/>
        <end position="40"/>
    </location>
</feature>
<accession>A0ABD1XVQ3</accession>
<evidence type="ECO:0000313" key="2">
    <source>
        <dbReference type="EMBL" id="KAL2611608.1"/>
    </source>
</evidence>
<gene>
    <name evidence="2" type="ORF">R1flu_023300</name>
</gene>
<keyword evidence="3" id="KW-1185">Reference proteome</keyword>
<evidence type="ECO:0000256" key="1">
    <source>
        <dbReference type="SAM" id="MobiDB-lite"/>
    </source>
</evidence>
<dbReference type="AlphaFoldDB" id="A0ABD1XVQ3"/>
<proteinExistence type="predicted"/>
<reference evidence="2 3" key="1">
    <citation type="submission" date="2024-09" db="EMBL/GenBank/DDBJ databases">
        <title>Chromosome-scale assembly of Riccia fluitans.</title>
        <authorList>
            <person name="Paukszto L."/>
            <person name="Sawicki J."/>
            <person name="Karawczyk K."/>
            <person name="Piernik-Szablinska J."/>
            <person name="Szczecinska M."/>
            <person name="Mazdziarz M."/>
        </authorList>
    </citation>
    <scope>NUCLEOTIDE SEQUENCE [LARGE SCALE GENOMIC DNA]</scope>
    <source>
        <strain evidence="2">Rf_01</strain>
        <tissue evidence="2">Aerial parts of the thallus</tissue>
    </source>
</reference>